<keyword evidence="2 7" id="KW-0812">Transmembrane</keyword>
<dbReference type="Proteomes" id="UP000807469">
    <property type="component" value="Unassembled WGS sequence"/>
</dbReference>
<feature type="domain" description="Rhodopsin" evidence="8">
    <location>
        <begin position="34"/>
        <end position="238"/>
    </location>
</feature>
<feature type="transmembrane region" description="Helical" evidence="7">
    <location>
        <begin position="177"/>
        <end position="198"/>
    </location>
</feature>
<evidence type="ECO:0000259" key="8">
    <source>
        <dbReference type="Pfam" id="PF20684"/>
    </source>
</evidence>
<evidence type="ECO:0000313" key="10">
    <source>
        <dbReference type="Proteomes" id="UP000807469"/>
    </source>
</evidence>
<evidence type="ECO:0000256" key="2">
    <source>
        <dbReference type="ARBA" id="ARBA00022692"/>
    </source>
</evidence>
<evidence type="ECO:0000256" key="5">
    <source>
        <dbReference type="ARBA" id="ARBA00038359"/>
    </source>
</evidence>
<comment type="caution">
    <text evidence="9">The sequence shown here is derived from an EMBL/GenBank/DDBJ whole genome shotgun (WGS) entry which is preliminary data.</text>
</comment>
<dbReference type="AlphaFoldDB" id="A0A9P5YY24"/>
<feature type="transmembrane region" description="Helical" evidence="7">
    <location>
        <begin position="49"/>
        <end position="69"/>
    </location>
</feature>
<dbReference type="InterPro" id="IPR052337">
    <property type="entry name" value="SAT4-like"/>
</dbReference>
<comment type="subcellular location">
    <subcellularLocation>
        <location evidence="1">Membrane</location>
        <topology evidence="1">Multi-pass membrane protein</topology>
    </subcellularLocation>
</comment>
<dbReference type="InterPro" id="IPR049326">
    <property type="entry name" value="Rhodopsin_dom_fungi"/>
</dbReference>
<evidence type="ECO:0000256" key="1">
    <source>
        <dbReference type="ARBA" id="ARBA00004141"/>
    </source>
</evidence>
<evidence type="ECO:0000256" key="4">
    <source>
        <dbReference type="ARBA" id="ARBA00023136"/>
    </source>
</evidence>
<proteinExistence type="inferred from homology"/>
<evidence type="ECO:0000256" key="6">
    <source>
        <dbReference type="SAM" id="MobiDB-lite"/>
    </source>
</evidence>
<sequence>MTTVLTSIPYKDVLSWQVVAFFLHVIAISSSVYRLWVRFWIHRMWWDDYVLFVPLILDMYYAMVFWFSVPRELDASQSAPTVLSYLVILNSYWFKRFIFTIITWSTRIVLALSLARLFPARTHARILSMLLVAIMLCFLVATILISATTCHRKTALLLANEPADCTKSIAGFALEDVFIFVGDITGDILLVICPLYWFWNVRLPTKERRLILLAFCGNMLTLLFVVTYVILVKLNVGKTVVDQYLIRVGMARVEVAISLFVCNFTVISTRIYRLVQKMRQKSELGPSNEAQNASTRSDTYRLTQYYTSSSSGRSQTHMTLTEISSFPSESQRESFPEHRVPH</sequence>
<feature type="transmembrane region" description="Helical" evidence="7">
    <location>
        <begin position="93"/>
        <end position="114"/>
    </location>
</feature>
<feature type="transmembrane region" description="Helical" evidence="7">
    <location>
        <begin position="251"/>
        <end position="272"/>
    </location>
</feature>
<protein>
    <recommendedName>
        <fullName evidence="8">Rhodopsin domain-containing protein</fullName>
    </recommendedName>
</protein>
<name>A0A9P5YY24_9AGAR</name>
<evidence type="ECO:0000256" key="7">
    <source>
        <dbReference type="SAM" id="Phobius"/>
    </source>
</evidence>
<reference evidence="9" key="1">
    <citation type="submission" date="2020-11" db="EMBL/GenBank/DDBJ databases">
        <authorList>
            <consortium name="DOE Joint Genome Institute"/>
            <person name="Ahrendt S."/>
            <person name="Riley R."/>
            <person name="Andreopoulos W."/>
            <person name="Labutti K."/>
            <person name="Pangilinan J."/>
            <person name="Ruiz-Duenas F.J."/>
            <person name="Barrasa J.M."/>
            <person name="Sanchez-Garcia M."/>
            <person name="Camarero S."/>
            <person name="Miyauchi S."/>
            <person name="Serrano A."/>
            <person name="Linde D."/>
            <person name="Babiker R."/>
            <person name="Drula E."/>
            <person name="Ayuso-Fernandez I."/>
            <person name="Pacheco R."/>
            <person name="Padilla G."/>
            <person name="Ferreira P."/>
            <person name="Barriuso J."/>
            <person name="Kellner H."/>
            <person name="Castanera R."/>
            <person name="Alfaro M."/>
            <person name="Ramirez L."/>
            <person name="Pisabarro A.G."/>
            <person name="Kuo A."/>
            <person name="Tritt A."/>
            <person name="Lipzen A."/>
            <person name="He G."/>
            <person name="Yan M."/>
            <person name="Ng V."/>
            <person name="Cullen D."/>
            <person name="Martin F."/>
            <person name="Rosso M.-N."/>
            <person name="Henrissat B."/>
            <person name="Hibbett D."/>
            <person name="Martinez A.T."/>
            <person name="Grigoriev I.V."/>
        </authorList>
    </citation>
    <scope>NUCLEOTIDE SEQUENCE</scope>
    <source>
        <strain evidence="9">CIRM-BRFM 674</strain>
    </source>
</reference>
<dbReference type="GO" id="GO:0016020">
    <property type="term" value="C:membrane"/>
    <property type="evidence" value="ECO:0007669"/>
    <property type="project" value="UniProtKB-SubCell"/>
</dbReference>
<keyword evidence="10" id="KW-1185">Reference proteome</keyword>
<dbReference type="OrthoDB" id="3229610at2759"/>
<evidence type="ECO:0000256" key="3">
    <source>
        <dbReference type="ARBA" id="ARBA00022989"/>
    </source>
</evidence>
<dbReference type="EMBL" id="MU155286">
    <property type="protein sequence ID" value="KAF9476654.1"/>
    <property type="molecule type" value="Genomic_DNA"/>
</dbReference>
<evidence type="ECO:0000313" key="9">
    <source>
        <dbReference type="EMBL" id="KAF9476654.1"/>
    </source>
</evidence>
<dbReference type="PANTHER" id="PTHR33048">
    <property type="entry name" value="PTH11-LIKE INTEGRAL MEMBRANE PROTEIN (AFU_ORTHOLOGUE AFUA_5G11245)"/>
    <property type="match status" value="1"/>
</dbReference>
<feature type="transmembrane region" description="Helical" evidence="7">
    <location>
        <begin position="126"/>
        <end position="147"/>
    </location>
</feature>
<organism evidence="9 10">
    <name type="scientific">Pholiota conissans</name>
    <dbReference type="NCBI Taxonomy" id="109636"/>
    <lineage>
        <taxon>Eukaryota</taxon>
        <taxon>Fungi</taxon>
        <taxon>Dikarya</taxon>
        <taxon>Basidiomycota</taxon>
        <taxon>Agaricomycotina</taxon>
        <taxon>Agaricomycetes</taxon>
        <taxon>Agaricomycetidae</taxon>
        <taxon>Agaricales</taxon>
        <taxon>Agaricineae</taxon>
        <taxon>Strophariaceae</taxon>
        <taxon>Pholiota</taxon>
    </lineage>
</organism>
<feature type="transmembrane region" description="Helical" evidence="7">
    <location>
        <begin position="14"/>
        <end position="37"/>
    </location>
</feature>
<dbReference type="PANTHER" id="PTHR33048:SF47">
    <property type="entry name" value="INTEGRAL MEMBRANE PROTEIN-RELATED"/>
    <property type="match status" value="1"/>
</dbReference>
<feature type="compositionally biased region" description="Polar residues" evidence="6">
    <location>
        <begin position="306"/>
        <end position="329"/>
    </location>
</feature>
<feature type="region of interest" description="Disordered" evidence="6">
    <location>
        <begin position="306"/>
        <end position="342"/>
    </location>
</feature>
<dbReference type="Pfam" id="PF20684">
    <property type="entry name" value="Fung_rhodopsin"/>
    <property type="match status" value="1"/>
</dbReference>
<gene>
    <name evidence="9" type="ORF">BDN70DRAFT_923130</name>
</gene>
<feature type="transmembrane region" description="Helical" evidence="7">
    <location>
        <begin position="210"/>
        <end position="231"/>
    </location>
</feature>
<keyword evidence="3 7" id="KW-1133">Transmembrane helix</keyword>
<feature type="compositionally biased region" description="Basic and acidic residues" evidence="6">
    <location>
        <begin position="330"/>
        <end position="342"/>
    </location>
</feature>
<accession>A0A9P5YY24</accession>
<comment type="similarity">
    <text evidence="5">Belongs to the SAT4 family.</text>
</comment>
<keyword evidence="4 7" id="KW-0472">Membrane</keyword>